<feature type="compositionally biased region" description="Acidic residues" evidence="1">
    <location>
        <begin position="9"/>
        <end position="29"/>
    </location>
</feature>
<evidence type="ECO:0000256" key="1">
    <source>
        <dbReference type="SAM" id="MobiDB-lite"/>
    </source>
</evidence>
<sequence length="29" mass="3134">DLAGSYTVDIDDGYVTEYDEDGEEVGSGY</sequence>
<name>W1XV83_9ZZZZ</name>
<comment type="caution">
    <text evidence="2">The sequence shown here is derived from an EMBL/GenBank/DDBJ whole genome shotgun (WGS) entry which is preliminary data.</text>
</comment>
<dbReference type="EMBL" id="AZMM01012175">
    <property type="protein sequence ID" value="ETJ33365.1"/>
    <property type="molecule type" value="Genomic_DNA"/>
</dbReference>
<feature type="region of interest" description="Disordered" evidence="1">
    <location>
        <begin position="1"/>
        <end position="29"/>
    </location>
</feature>
<gene>
    <name evidence="2" type="ORF">Q604_UNBC12175G0001</name>
</gene>
<reference evidence="2" key="1">
    <citation type="submission" date="2013-12" db="EMBL/GenBank/DDBJ databases">
        <title>A Varibaculum cambriense genome reconstructed from a premature infant gut community with otherwise low bacterial novelty that shifts toward anaerobic metabolism during the third week of life.</title>
        <authorList>
            <person name="Brown C.T."/>
            <person name="Sharon I."/>
            <person name="Thomas B.C."/>
            <person name="Castelle C.J."/>
            <person name="Morowitz M.J."/>
            <person name="Banfield J.F."/>
        </authorList>
    </citation>
    <scope>NUCLEOTIDE SEQUENCE</scope>
</reference>
<organism evidence="2">
    <name type="scientific">human gut metagenome</name>
    <dbReference type="NCBI Taxonomy" id="408170"/>
    <lineage>
        <taxon>unclassified sequences</taxon>
        <taxon>metagenomes</taxon>
        <taxon>organismal metagenomes</taxon>
    </lineage>
</organism>
<protein>
    <submittedName>
        <fullName evidence="2">Uncharacterized protein</fullName>
    </submittedName>
</protein>
<accession>W1XV83</accession>
<feature type="non-terminal residue" evidence="2">
    <location>
        <position position="1"/>
    </location>
</feature>
<evidence type="ECO:0000313" key="2">
    <source>
        <dbReference type="EMBL" id="ETJ33365.1"/>
    </source>
</evidence>
<dbReference type="AlphaFoldDB" id="W1XV83"/>
<proteinExistence type="predicted"/>